<evidence type="ECO:0000256" key="1">
    <source>
        <dbReference type="ARBA" id="ARBA00000085"/>
    </source>
</evidence>
<feature type="transmembrane region" description="Helical" evidence="4">
    <location>
        <begin position="6"/>
        <end position="28"/>
    </location>
</feature>
<dbReference type="Pfam" id="PF02518">
    <property type="entry name" value="HATPase_c"/>
    <property type="match status" value="1"/>
</dbReference>
<dbReference type="InterPro" id="IPR036890">
    <property type="entry name" value="HATPase_C_sf"/>
</dbReference>
<dbReference type="OrthoDB" id="224978at2"/>
<dbReference type="PRINTS" id="PR00344">
    <property type="entry name" value="BCTRLSENSOR"/>
</dbReference>
<dbReference type="EMBL" id="LKAQ01000001">
    <property type="protein sequence ID" value="OIQ52380.1"/>
    <property type="molecule type" value="Genomic_DNA"/>
</dbReference>
<dbReference type="RefSeq" id="WP_071544440.1">
    <property type="nucleotide sequence ID" value="NZ_LKAQ01000001.1"/>
</dbReference>
<evidence type="ECO:0000259" key="5">
    <source>
        <dbReference type="PROSITE" id="PS50109"/>
    </source>
</evidence>
<keyword evidence="6" id="KW-0808">Transferase</keyword>
<dbReference type="Gene3D" id="1.10.287.130">
    <property type="match status" value="1"/>
</dbReference>
<evidence type="ECO:0000313" key="6">
    <source>
        <dbReference type="EMBL" id="OIQ52380.1"/>
    </source>
</evidence>
<dbReference type="InterPro" id="IPR036097">
    <property type="entry name" value="HisK_dim/P_sf"/>
</dbReference>
<evidence type="ECO:0000256" key="4">
    <source>
        <dbReference type="SAM" id="Phobius"/>
    </source>
</evidence>
<dbReference type="InterPro" id="IPR005467">
    <property type="entry name" value="His_kinase_dom"/>
</dbReference>
<dbReference type="Gene3D" id="3.30.565.10">
    <property type="entry name" value="Histidine kinase-like ATPase, C-terminal domain"/>
    <property type="match status" value="1"/>
</dbReference>
<keyword evidence="3" id="KW-0597">Phosphoprotein</keyword>
<comment type="catalytic activity">
    <reaction evidence="1">
        <text>ATP + protein L-histidine = ADP + protein N-phospho-L-histidine.</text>
        <dbReference type="EC" id="2.7.13.3"/>
    </reaction>
</comment>
<dbReference type="GO" id="GO:0000155">
    <property type="term" value="F:phosphorelay sensor kinase activity"/>
    <property type="evidence" value="ECO:0007669"/>
    <property type="project" value="InterPro"/>
</dbReference>
<evidence type="ECO:0000313" key="7">
    <source>
        <dbReference type="Proteomes" id="UP000181901"/>
    </source>
</evidence>
<dbReference type="CDD" id="cd00082">
    <property type="entry name" value="HisKA"/>
    <property type="match status" value="1"/>
</dbReference>
<dbReference type="InterPro" id="IPR003661">
    <property type="entry name" value="HisK_dim/P_dom"/>
</dbReference>
<keyword evidence="4" id="KW-1133">Transmembrane helix</keyword>
<reference evidence="6 7" key="1">
    <citation type="submission" date="2015-09" db="EMBL/GenBank/DDBJ databases">
        <title>Genome of Desulfovibrio dechloracetivorans BerOc1, a mercury methylating strain isolated from highly hydrocarbons and metals contaminated coastal sediments.</title>
        <authorList>
            <person name="Goni Urriza M."/>
            <person name="Gassie C."/>
            <person name="Bouchez O."/>
            <person name="Klopp C."/>
            <person name="Ranchou-Peyruse A."/>
            <person name="Remy G."/>
        </authorList>
    </citation>
    <scope>NUCLEOTIDE SEQUENCE [LARGE SCALE GENOMIC DNA]</scope>
    <source>
        <strain evidence="6 7">BerOc1</strain>
    </source>
</reference>
<sequence length="466" mass="51892">MQSLKIKVFLVVLAFVLFMLLTMGMYWWNIVAFRERLIIMDEFHDVVSDILETRRYEKNFMFYPEPGSLSEALVYLDRAEHTVALLRPQIVEILGRGTYDGVLEDIAAYRTLLHALANGDKSVADSTRQHGTRLVEAAQALLAKKRQTIHDALNRILYMPLAASSLILILITAVYIWQARKMLGRLNYVQRAADGVAKGDYEAIQHLTSEDPISVMMRSAFQSMAAQLDERQEQLIEARKLVSIGTLTSGIAHELNNPLNNVSLTADTLLEELEDLPEEEVRELLGDIINETGRASEVVRNLLDFSREEDRPLARLDMNNVIRQTLKLVGNQLSLNGVRVETDLPDGLPDIHGDMHYLQQVFINLFLNADQAMERGGTLGVAAWTDGERVCVDVSDTGCGMDKDTLSRIFDPFFTTKPVGKGTGLGLSIIYGILKKHGGTVDVQSREGEGTTFTVCLPVLADGEAA</sequence>
<evidence type="ECO:0000256" key="3">
    <source>
        <dbReference type="ARBA" id="ARBA00022553"/>
    </source>
</evidence>
<dbReference type="SMART" id="SM00387">
    <property type="entry name" value="HATPase_c"/>
    <property type="match status" value="1"/>
</dbReference>
<dbReference type="PANTHER" id="PTHR43065">
    <property type="entry name" value="SENSOR HISTIDINE KINASE"/>
    <property type="match status" value="1"/>
</dbReference>
<evidence type="ECO:0000256" key="2">
    <source>
        <dbReference type="ARBA" id="ARBA00012438"/>
    </source>
</evidence>
<accession>A0A1J5N2L4</accession>
<gene>
    <name evidence="6" type="primary">zraS_6</name>
    <name evidence="6" type="ORF">BerOc1_00856</name>
</gene>
<comment type="caution">
    <text evidence="6">The sequence shown here is derived from an EMBL/GenBank/DDBJ whole genome shotgun (WGS) entry which is preliminary data.</text>
</comment>
<keyword evidence="4" id="KW-0472">Membrane</keyword>
<dbReference type="SUPFAM" id="SSF47384">
    <property type="entry name" value="Homodimeric domain of signal transducing histidine kinase"/>
    <property type="match status" value="1"/>
</dbReference>
<protein>
    <recommendedName>
        <fullName evidence="2">histidine kinase</fullName>
        <ecNumber evidence="2">2.7.13.3</ecNumber>
    </recommendedName>
</protein>
<name>A0A1J5N2L4_9BACT</name>
<dbReference type="PANTHER" id="PTHR43065:SF42">
    <property type="entry name" value="TWO-COMPONENT SENSOR PPRA"/>
    <property type="match status" value="1"/>
</dbReference>
<keyword evidence="4" id="KW-0812">Transmembrane</keyword>
<organism evidence="6 7">
    <name type="scientific">Pseudodesulfovibrio hydrargyri</name>
    <dbReference type="NCBI Taxonomy" id="2125990"/>
    <lineage>
        <taxon>Bacteria</taxon>
        <taxon>Pseudomonadati</taxon>
        <taxon>Thermodesulfobacteriota</taxon>
        <taxon>Desulfovibrionia</taxon>
        <taxon>Desulfovibrionales</taxon>
        <taxon>Desulfovibrionaceae</taxon>
    </lineage>
</organism>
<feature type="domain" description="Histidine kinase" evidence="5">
    <location>
        <begin position="250"/>
        <end position="461"/>
    </location>
</feature>
<dbReference type="Pfam" id="PF00512">
    <property type="entry name" value="HisKA"/>
    <property type="match status" value="1"/>
</dbReference>
<dbReference type="SUPFAM" id="SSF55874">
    <property type="entry name" value="ATPase domain of HSP90 chaperone/DNA topoisomerase II/histidine kinase"/>
    <property type="match status" value="1"/>
</dbReference>
<proteinExistence type="predicted"/>
<keyword evidence="7" id="KW-1185">Reference proteome</keyword>
<dbReference type="EC" id="2.7.13.3" evidence="2"/>
<dbReference type="AlphaFoldDB" id="A0A1J5N2L4"/>
<dbReference type="InterPro" id="IPR003594">
    <property type="entry name" value="HATPase_dom"/>
</dbReference>
<feature type="transmembrane region" description="Helical" evidence="4">
    <location>
        <begin position="156"/>
        <end position="177"/>
    </location>
</feature>
<dbReference type="InterPro" id="IPR004358">
    <property type="entry name" value="Sig_transdc_His_kin-like_C"/>
</dbReference>
<dbReference type="PROSITE" id="PS50109">
    <property type="entry name" value="HIS_KIN"/>
    <property type="match status" value="1"/>
</dbReference>
<dbReference type="SMART" id="SM00388">
    <property type="entry name" value="HisKA"/>
    <property type="match status" value="1"/>
</dbReference>
<dbReference type="Proteomes" id="UP000181901">
    <property type="component" value="Unassembled WGS sequence"/>
</dbReference>
<dbReference type="Gene3D" id="6.10.340.10">
    <property type="match status" value="1"/>
</dbReference>